<evidence type="ECO:0000313" key="15">
    <source>
        <dbReference type="Proteomes" id="UP000218231"/>
    </source>
</evidence>
<evidence type="ECO:0000256" key="10">
    <source>
        <dbReference type="PIRSR" id="PIRSR000350-4"/>
    </source>
</evidence>
<dbReference type="PANTHER" id="PTHR42737:SF7">
    <property type="entry name" value="THIOREDOXIN-DISULFIDE REDUCTASE"/>
    <property type="match status" value="1"/>
</dbReference>
<evidence type="ECO:0000256" key="5">
    <source>
        <dbReference type="ARBA" id="ARBA00023002"/>
    </source>
</evidence>
<dbReference type="Proteomes" id="UP000218231">
    <property type="component" value="Unassembled WGS sequence"/>
</dbReference>
<dbReference type="InterPro" id="IPR012999">
    <property type="entry name" value="Pyr_OxRdtase_I_AS"/>
</dbReference>
<dbReference type="InterPro" id="IPR016156">
    <property type="entry name" value="FAD/NAD-linked_Rdtase_dimer_sf"/>
</dbReference>
<dbReference type="GO" id="GO:0004791">
    <property type="term" value="F:thioredoxin-disulfide reductase (NADPH) activity"/>
    <property type="evidence" value="ECO:0007669"/>
    <property type="project" value="InterPro"/>
</dbReference>
<dbReference type="GO" id="GO:0006749">
    <property type="term" value="P:glutathione metabolic process"/>
    <property type="evidence" value="ECO:0007669"/>
    <property type="project" value="TreeGrafter"/>
</dbReference>
<comment type="caution">
    <text evidence="14">The sequence shown here is derived from an EMBL/GenBank/DDBJ whole genome shotgun (WGS) entry which is preliminary data.</text>
</comment>
<dbReference type="Gene3D" id="3.30.390.30">
    <property type="match status" value="1"/>
</dbReference>
<keyword evidence="3 9" id="KW-0274">FAD</keyword>
<dbReference type="InterPro" id="IPR046952">
    <property type="entry name" value="GSHR/TRXR-like"/>
</dbReference>
<keyword evidence="9" id="KW-0520">NAD</keyword>
<keyword evidence="4" id="KW-0521">NADP</keyword>
<dbReference type="OrthoDB" id="5956163at2759"/>
<keyword evidence="7 11" id="KW-0676">Redox-active center</keyword>
<dbReference type="GO" id="GO:0005739">
    <property type="term" value="C:mitochondrion"/>
    <property type="evidence" value="ECO:0007669"/>
    <property type="project" value="TreeGrafter"/>
</dbReference>
<dbReference type="EMBL" id="LIAE01007405">
    <property type="protein sequence ID" value="PAV79514.1"/>
    <property type="molecule type" value="Genomic_DNA"/>
</dbReference>
<dbReference type="GO" id="GO:0045454">
    <property type="term" value="P:cell redox homeostasis"/>
    <property type="evidence" value="ECO:0007669"/>
    <property type="project" value="InterPro"/>
</dbReference>
<keyword evidence="5 11" id="KW-0560">Oxidoreductase</keyword>
<evidence type="ECO:0000256" key="9">
    <source>
        <dbReference type="PIRSR" id="PIRSR000350-3"/>
    </source>
</evidence>
<dbReference type="GO" id="GO:0005829">
    <property type="term" value="C:cytosol"/>
    <property type="evidence" value="ECO:0007669"/>
    <property type="project" value="TreeGrafter"/>
</dbReference>
<dbReference type="GO" id="GO:0004362">
    <property type="term" value="F:glutathione-disulfide reductase (NADPH) activity"/>
    <property type="evidence" value="ECO:0007669"/>
    <property type="project" value="TreeGrafter"/>
</dbReference>
<evidence type="ECO:0000256" key="2">
    <source>
        <dbReference type="ARBA" id="ARBA00022630"/>
    </source>
</evidence>
<feature type="binding site" evidence="9">
    <location>
        <position position="348"/>
    </location>
    <ligand>
        <name>FAD</name>
        <dbReference type="ChEBI" id="CHEBI:57692"/>
    </ligand>
</feature>
<dbReference type="PANTHER" id="PTHR42737">
    <property type="entry name" value="GLUTATHIONE REDUCTASE"/>
    <property type="match status" value="1"/>
</dbReference>
<evidence type="ECO:0000256" key="1">
    <source>
        <dbReference type="ARBA" id="ARBA00007532"/>
    </source>
</evidence>
<dbReference type="PRINTS" id="PR00411">
    <property type="entry name" value="PNDRDTASEI"/>
</dbReference>
<feature type="active site" description="Proton acceptor" evidence="8">
    <location>
        <position position="487"/>
    </location>
</feature>
<keyword evidence="2 11" id="KW-0285">Flavoprotein</keyword>
<evidence type="ECO:0000256" key="11">
    <source>
        <dbReference type="RuleBase" id="RU003691"/>
    </source>
</evidence>
<evidence type="ECO:0000256" key="8">
    <source>
        <dbReference type="PIRSR" id="PIRSR000350-2"/>
    </source>
</evidence>
<dbReference type="InterPro" id="IPR023753">
    <property type="entry name" value="FAD/NAD-binding_dom"/>
</dbReference>
<evidence type="ECO:0000256" key="7">
    <source>
        <dbReference type="ARBA" id="ARBA00023284"/>
    </source>
</evidence>
<dbReference type="Gene3D" id="3.50.50.60">
    <property type="entry name" value="FAD/NAD(P)-binding domain"/>
    <property type="match status" value="2"/>
</dbReference>
<dbReference type="InterPro" id="IPR001100">
    <property type="entry name" value="Pyr_nuc-diS_OxRdtase"/>
</dbReference>
<feature type="domain" description="FAD/NAD(P)-binding" evidence="13">
    <location>
        <begin position="19"/>
        <end position="364"/>
    </location>
</feature>
<dbReference type="PRINTS" id="PR00368">
    <property type="entry name" value="FADPNR"/>
</dbReference>
<keyword evidence="6" id="KW-1015">Disulfide bond</keyword>
<dbReference type="STRING" id="2018661.A0A2A2L006"/>
<keyword evidence="9" id="KW-0547">Nucleotide-binding</keyword>
<dbReference type="InterPro" id="IPR036188">
    <property type="entry name" value="FAD/NAD-bd_sf"/>
</dbReference>
<evidence type="ECO:0000256" key="4">
    <source>
        <dbReference type="ARBA" id="ARBA00022857"/>
    </source>
</evidence>
<evidence type="ECO:0008006" key="16">
    <source>
        <dbReference type="Google" id="ProtNLM"/>
    </source>
</evidence>
<dbReference type="GO" id="GO:0050660">
    <property type="term" value="F:flavin adenine dinucleotide binding"/>
    <property type="evidence" value="ECO:0007669"/>
    <property type="project" value="InterPro"/>
</dbReference>
<feature type="disulfide bond" description="Redox-active" evidence="10">
    <location>
        <begin position="65"/>
        <end position="70"/>
    </location>
</feature>
<dbReference type="Pfam" id="PF02852">
    <property type="entry name" value="Pyr_redox_dim"/>
    <property type="match status" value="1"/>
</dbReference>
<comment type="similarity">
    <text evidence="1 11">Belongs to the class-I pyridine nucleotide-disulfide oxidoreductase family.</text>
</comment>
<evidence type="ECO:0000259" key="13">
    <source>
        <dbReference type="Pfam" id="PF07992"/>
    </source>
</evidence>
<dbReference type="FunFam" id="3.30.390.30:FF:000004">
    <property type="entry name" value="Thioredoxin reductase 1, cytoplasmic"/>
    <property type="match status" value="1"/>
</dbReference>
<reference evidence="14 15" key="1">
    <citation type="journal article" date="2017" name="Curr. Biol.">
        <title>Genome architecture and evolution of a unichromosomal asexual nematode.</title>
        <authorList>
            <person name="Fradin H."/>
            <person name="Zegar C."/>
            <person name="Gutwein M."/>
            <person name="Lucas J."/>
            <person name="Kovtun M."/>
            <person name="Corcoran D."/>
            <person name="Baugh L.R."/>
            <person name="Kiontke K."/>
            <person name="Gunsalus K."/>
            <person name="Fitch D.H."/>
            <person name="Piano F."/>
        </authorList>
    </citation>
    <scope>NUCLEOTIDE SEQUENCE [LARGE SCALE GENOMIC DNA]</scope>
    <source>
        <strain evidence="14">PF1309</strain>
    </source>
</reference>
<sequence length="514" mass="56155">MPAIPPKDTANDSSAPIEYDLIVIGGGSGGLATSKSAASFGAKVALVDCVEPTPHGTSWGIGGTCANVGCIPKKLMHHACVVGKEVDHAKTYGWKNVEKKGHDWATLTQVVDDRIKSNNWIYRVQLNEKGIKYYKAWASFVDKHTVKTVSADKNKTEVLIRAPKIVVATGLRPKYPDIPGAEHGITSDDFFTWKNPPGKTLVAGASYVALELAGVLGDLGFETEVMIRSRPLKGFDNDCVEKVMEALAKHSVKIRYGDEAKRVDLQGEKKKVKLNFEKRRKKIQVTFINKSGDETSDVYDTIIWAIGREPKLESVHLDKAGIKLAKSGKIIADESDRTNVDGIYALGDIVEGRPELTPPAIRAGQLLGARLFGCSFQLMDYTGVATTVFTPIELSTVGLTEEQANEEYGADNLEIYHGYFTPFEFIIPQDNDKEQCYTKVICKRNDPRTVLGIHFVGVNAAEVMQGFAVAFKKGITMEDIQSTVAIHPCSAEEICKLSITKRSGNDPKVQGCCG</sequence>
<dbReference type="Pfam" id="PF07992">
    <property type="entry name" value="Pyr_redox_2"/>
    <property type="match status" value="1"/>
</dbReference>
<dbReference type="InterPro" id="IPR006338">
    <property type="entry name" value="Thioredoxin/glutathione_Rdtase"/>
</dbReference>
<dbReference type="SUPFAM" id="SSF51905">
    <property type="entry name" value="FAD/NAD(P)-binding domain"/>
    <property type="match status" value="1"/>
</dbReference>
<organism evidence="14 15">
    <name type="scientific">Diploscapter pachys</name>
    <dbReference type="NCBI Taxonomy" id="2018661"/>
    <lineage>
        <taxon>Eukaryota</taxon>
        <taxon>Metazoa</taxon>
        <taxon>Ecdysozoa</taxon>
        <taxon>Nematoda</taxon>
        <taxon>Chromadorea</taxon>
        <taxon>Rhabditida</taxon>
        <taxon>Rhabditina</taxon>
        <taxon>Rhabditomorpha</taxon>
        <taxon>Rhabditoidea</taxon>
        <taxon>Rhabditidae</taxon>
        <taxon>Diploscapter</taxon>
    </lineage>
</organism>
<evidence type="ECO:0000256" key="6">
    <source>
        <dbReference type="ARBA" id="ARBA00023157"/>
    </source>
</evidence>
<evidence type="ECO:0000313" key="14">
    <source>
        <dbReference type="EMBL" id="PAV79514.1"/>
    </source>
</evidence>
<dbReference type="PROSITE" id="PS00076">
    <property type="entry name" value="PYRIDINE_REDOX_1"/>
    <property type="match status" value="1"/>
</dbReference>
<evidence type="ECO:0000259" key="12">
    <source>
        <dbReference type="Pfam" id="PF02852"/>
    </source>
</evidence>
<proteinExistence type="inferred from homology"/>
<accession>A0A2A2L006</accession>
<dbReference type="InterPro" id="IPR004099">
    <property type="entry name" value="Pyr_nucl-diS_OxRdtase_dimer"/>
</dbReference>
<keyword evidence="15" id="KW-1185">Reference proteome</keyword>
<feature type="domain" description="Pyridine nucleotide-disulphide oxidoreductase dimerisation" evidence="12">
    <location>
        <begin position="384"/>
        <end position="494"/>
    </location>
</feature>
<comment type="cofactor">
    <cofactor evidence="9">
        <name>FAD</name>
        <dbReference type="ChEBI" id="CHEBI:57692"/>
    </cofactor>
    <text evidence="9">Binds 1 FAD per subunit.</text>
</comment>
<feature type="binding site" evidence="9">
    <location>
        <position position="307"/>
    </location>
    <ligand>
        <name>NAD(+)</name>
        <dbReference type="ChEBI" id="CHEBI:57540"/>
    </ligand>
</feature>
<name>A0A2A2L006_9BILA</name>
<dbReference type="NCBIfam" id="TIGR01438">
    <property type="entry name" value="TGR"/>
    <property type="match status" value="1"/>
</dbReference>
<feature type="binding site" evidence="9">
    <location>
        <position position="74"/>
    </location>
    <ligand>
        <name>FAD</name>
        <dbReference type="ChEBI" id="CHEBI:57692"/>
    </ligand>
</feature>
<dbReference type="FunFam" id="3.50.50.60:FF:000012">
    <property type="entry name" value="Thioredoxin reductase 1, cytoplasmic"/>
    <property type="match status" value="1"/>
</dbReference>
<evidence type="ECO:0000256" key="3">
    <source>
        <dbReference type="ARBA" id="ARBA00022827"/>
    </source>
</evidence>
<dbReference type="SUPFAM" id="SSF55424">
    <property type="entry name" value="FAD/NAD-linked reductases, dimerisation (C-terminal) domain"/>
    <property type="match status" value="1"/>
</dbReference>
<dbReference type="PIRSF" id="PIRSF000350">
    <property type="entry name" value="Mercury_reductase_MerA"/>
    <property type="match status" value="1"/>
</dbReference>
<feature type="binding site" evidence="9">
    <location>
        <begin position="204"/>
        <end position="211"/>
    </location>
    <ligand>
        <name>NAD(+)</name>
        <dbReference type="ChEBI" id="CHEBI:57540"/>
    </ligand>
</feature>
<protein>
    <recommendedName>
        <fullName evidence="16">Thioredoxin-disulfide reductase</fullName>
    </recommendedName>
</protein>
<dbReference type="AlphaFoldDB" id="A0A2A2L006"/>
<dbReference type="GO" id="GO:0034599">
    <property type="term" value="P:cellular response to oxidative stress"/>
    <property type="evidence" value="ECO:0007669"/>
    <property type="project" value="TreeGrafter"/>
</dbReference>
<gene>
    <name evidence="14" type="ORF">WR25_08316</name>
</gene>